<dbReference type="Pfam" id="PF06979">
    <property type="entry name" value="TMEM70"/>
    <property type="match status" value="1"/>
</dbReference>
<name>A0A7J7IUX8_BUGNE</name>
<sequence>MPSHLSSMMRGMLLQPHPLCVQNIFLRCSRRHLHSGKPEYVLPLTTTIKKYVGLGERWFDRVTDKEKLVYRSTNTFFFTSFKLLIVMTPFSIVYYGSKPALEYFLDTENDLHPSQIDYEISPFLFLFGLLISIGITSAVLLTSRISVRRIYYNQSTSSFRLIVGNIIGNRHFTVRPGDIVCNNSIVVTHKLGDLHLYMTAENFHKGFYHSLLLGDIEHSLSTDKSN</sequence>
<dbReference type="AlphaFoldDB" id="A0A7J7IUX8"/>
<evidence type="ECO:0008006" key="4">
    <source>
        <dbReference type="Google" id="ProtNLM"/>
    </source>
</evidence>
<feature type="transmembrane region" description="Helical" evidence="1">
    <location>
        <begin position="75"/>
        <end position="95"/>
    </location>
</feature>
<dbReference type="Proteomes" id="UP000593567">
    <property type="component" value="Unassembled WGS sequence"/>
</dbReference>
<evidence type="ECO:0000256" key="1">
    <source>
        <dbReference type="SAM" id="Phobius"/>
    </source>
</evidence>
<organism evidence="2 3">
    <name type="scientific">Bugula neritina</name>
    <name type="common">Brown bryozoan</name>
    <name type="synonym">Sertularia neritina</name>
    <dbReference type="NCBI Taxonomy" id="10212"/>
    <lineage>
        <taxon>Eukaryota</taxon>
        <taxon>Metazoa</taxon>
        <taxon>Spiralia</taxon>
        <taxon>Lophotrochozoa</taxon>
        <taxon>Bryozoa</taxon>
        <taxon>Gymnolaemata</taxon>
        <taxon>Cheilostomatida</taxon>
        <taxon>Flustrina</taxon>
        <taxon>Buguloidea</taxon>
        <taxon>Bugulidae</taxon>
        <taxon>Bugula</taxon>
    </lineage>
</organism>
<keyword evidence="3" id="KW-1185">Reference proteome</keyword>
<accession>A0A7J7IUX8</accession>
<protein>
    <recommendedName>
        <fullName evidence="4">TMEM70</fullName>
    </recommendedName>
</protein>
<reference evidence="2" key="1">
    <citation type="submission" date="2020-06" db="EMBL/GenBank/DDBJ databases">
        <title>Draft genome of Bugula neritina, a colonial animal packing powerful symbionts and potential medicines.</title>
        <authorList>
            <person name="Rayko M."/>
        </authorList>
    </citation>
    <scope>NUCLEOTIDE SEQUENCE [LARGE SCALE GENOMIC DNA]</scope>
    <source>
        <strain evidence="2">Kwan_BN1</strain>
    </source>
</reference>
<evidence type="ECO:0000313" key="3">
    <source>
        <dbReference type="Proteomes" id="UP000593567"/>
    </source>
</evidence>
<comment type="caution">
    <text evidence="2">The sequence shown here is derived from an EMBL/GenBank/DDBJ whole genome shotgun (WGS) entry which is preliminary data.</text>
</comment>
<feature type="transmembrane region" description="Helical" evidence="1">
    <location>
        <begin position="120"/>
        <end position="141"/>
    </location>
</feature>
<evidence type="ECO:0000313" key="2">
    <source>
        <dbReference type="EMBL" id="KAF6017214.1"/>
    </source>
</evidence>
<keyword evidence="1" id="KW-0472">Membrane</keyword>
<dbReference type="InterPro" id="IPR045325">
    <property type="entry name" value="TMEM70/TMEM186/TMEM223"/>
</dbReference>
<dbReference type="EMBL" id="VXIV02003422">
    <property type="protein sequence ID" value="KAF6017214.1"/>
    <property type="molecule type" value="Genomic_DNA"/>
</dbReference>
<gene>
    <name evidence="2" type="ORF">EB796_024478</name>
</gene>
<proteinExistence type="predicted"/>
<keyword evidence="1" id="KW-1133">Transmembrane helix</keyword>
<keyword evidence="1" id="KW-0812">Transmembrane</keyword>